<protein>
    <recommendedName>
        <fullName evidence="2">Phytanoyl-CoA dioxygenase</fullName>
    </recommendedName>
</protein>
<sequence>MNNDFILNSENISIFEKNGVVLLKNMIDNKWQRILHDAIEEDIKKPGPFFHAYKTEEGKGNFHGNLRIWEHSQGLKDYCLNSPLPYFAAQLLNSNKINLFYDQLFVKEPETNNRIRWHNDQPYWPIRGWPVISFWTSLDPISKENGPMEFIRKSHKWGKWYQPEHFAPGASKAYEQNPEFEKIPDIESNRDKYDIISFDMNPGDLLAFHALVVHGSAGNISKDRRRRGYAVRYTGNDVFYCTEKGSHLDLRNPELEDGDRLDSKQYPVVWEKGK</sequence>
<gene>
    <name evidence="1" type="ORF">METZ01_LOCUS115963</name>
</gene>
<dbReference type="EMBL" id="UINC01014878">
    <property type="protein sequence ID" value="SVA63109.1"/>
    <property type="molecule type" value="Genomic_DNA"/>
</dbReference>
<organism evidence="1">
    <name type="scientific">marine metagenome</name>
    <dbReference type="NCBI Taxonomy" id="408172"/>
    <lineage>
        <taxon>unclassified sequences</taxon>
        <taxon>metagenomes</taxon>
        <taxon>ecological metagenomes</taxon>
    </lineage>
</organism>
<evidence type="ECO:0008006" key="2">
    <source>
        <dbReference type="Google" id="ProtNLM"/>
    </source>
</evidence>
<dbReference type="AlphaFoldDB" id="A0A381XED4"/>
<feature type="non-terminal residue" evidence="1">
    <location>
        <position position="274"/>
    </location>
</feature>
<evidence type="ECO:0000313" key="1">
    <source>
        <dbReference type="EMBL" id="SVA63109.1"/>
    </source>
</evidence>
<dbReference type="PANTHER" id="PTHR20883:SF49">
    <property type="entry name" value="PHYTANOYL-COA DIOXYGENASE"/>
    <property type="match status" value="1"/>
</dbReference>
<dbReference type="Gene3D" id="2.60.120.620">
    <property type="entry name" value="q2cbj1_9rhob like domain"/>
    <property type="match status" value="1"/>
</dbReference>
<reference evidence="1" key="1">
    <citation type="submission" date="2018-05" db="EMBL/GenBank/DDBJ databases">
        <authorList>
            <person name="Lanie J.A."/>
            <person name="Ng W.-L."/>
            <person name="Kazmierczak K.M."/>
            <person name="Andrzejewski T.M."/>
            <person name="Davidsen T.M."/>
            <person name="Wayne K.J."/>
            <person name="Tettelin H."/>
            <person name="Glass J.I."/>
            <person name="Rusch D."/>
            <person name="Podicherti R."/>
            <person name="Tsui H.-C.T."/>
            <person name="Winkler M.E."/>
        </authorList>
    </citation>
    <scope>NUCLEOTIDE SEQUENCE</scope>
</reference>
<accession>A0A381XED4</accession>
<dbReference type="PANTHER" id="PTHR20883">
    <property type="entry name" value="PHYTANOYL-COA DIOXYGENASE DOMAIN CONTAINING 1"/>
    <property type="match status" value="1"/>
</dbReference>
<name>A0A381XED4_9ZZZZ</name>
<dbReference type="InterPro" id="IPR008775">
    <property type="entry name" value="Phytyl_CoA_dOase-like"/>
</dbReference>
<dbReference type="SUPFAM" id="SSF51197">
    <property type="entry name" value="Clavaminate synthase-like"/>
    <property type="match status" value="1"/>
</dbReference>
<dbReference type="Pfam" id="PF05721">
    <property type="entry name" value="PhyH"/>
    <property type="match status" value="1"/>
</dbReference>
<proteinExistence type="predicted"/>